<dbReference type="InterPro" id="IPR016024">
    <property type="entry name" value="ARM-type_fold"/>
</dbReference>
<gene>
    <name evidence="3" type="ORF">MERR_LOCUS2143</name>
</gene>
<dbReference type="Pfam" id="PF01582">
    <property type="entry name" value="TIR"/>
    <property type="match status" value="2"/>
</dbReference>
<dbReference type="Proteomes" id="UP000467841">
    <property type="component" value="Unassembled WGS sequence"/>
</dbReference>
<keyword evidence="1" id="KW-0520">NAD</keyword>
<dbReference type="SMART" id="SM00255">
    <property type="entry name" value="TIR"/>
    <property type="match status" value="2"/>
</dbReference>
<dbReference type="GO" id="GO:0007165">
    <property type="term" value="P:signal transduction"/>
    <property type="evidence" value="ECO:0007669"/>
    <property type="project" value="InterPro"/>
</dbReference>
<feature type="domain" description="TIR" evidence="2">
    <location>
        <begin position="283"/>
        <end position="447"/>
    </location>
</feature>
<keyword evidence="4" id="KW-1185">Reference proteome</keyword>
<dbReference type="Gene3D" id="3.40.50.10140">
    <property type="entry name" value="Toll/interleukin-1 receptor homology (TIR) domain"/>
    <property type="match status" value="2"/>
</dbReference>
<dbReference type="SUPFAM" id="SSF48371">
    <property type="entry name" value="ARM repeat"/>
    <property type="match status" value="1"/>
</dbReference>
<feature type="domain" description="TIR" evidence="2">
    <location>
        <begin position="5"/>
        <end position="182"/>
    </location>
</feature>
<accession>A0A6D2HPB7</accession>
<sequence length="454" mass="51575">MAKLPPPSVFVSIRGDESCLNFIRHLEKALGDEKVPYFIHNLFRSGDLAVRCNDIFGKYQFKDSITHVKEIEDSELALAVFCQRYPQSTIALNNLVKIVEEVKADRLKVIPVFYKVSVEDVKHWKGDFGQNLFCGGRREMSNVLKWANALRYVAAENGLTSENYSNESDFIVDIVVAVKKVLAGDVQGLEELFVQTRLQVVAEPERAAESPQGILRTPDTVPKVRNEKDKLECTDELGDLVKTVDNDLALKIHTKAATNPEVVAEGKEFGKTPIYSREASPPQQHQVFINFRGELRNNFVSHLVEALRRNEINVFIDNQELRGEEIGILLNRIEESVIALVVFSTGYTESRWCLREAAKIKDCVENGTLKVLPIFYKVTTSNVKQLKGEFGDHFRDREWENRFDKPQIEQWKKALAFISGRFGQTFDGTSPESDFIELIVKDVLRMLASIDCTN</sequence>
<name>A0A6D2HPB7_9BRAS</name>
<dbReference type="SUPFAM" id="SSF52200">
    <property type="entry name" value="Toll/Interleukin receptor TIR domain"/>
    <property type="match status" value="2"/>
</dbReference>
<proteinExistence type="predicted"/>
<evidence type="ECO:0000256" key="1">
    <source>
        <dbReference type="ARBA" id="ARBA00023027"/>
    </source>
</evidence>
<reference evidence="3" key="1">
    <citation type="submission" date="2020-01" db="EMBL/GenBank/DDBJ databases">
        <authorList>
            <person name="Mishra B."/>
        </authorList>
    </citation>
    <scope>NUCLEOTIDE SEQUENCE [LARGE SCALE GENOMIC DNA]</scope>
</reference>
<organism evidence="3 4">
    <name type="scientific">Microthlaspi erraticum</name>
    <dbReference type="NCBI Taxonomy" id="1685480"/>
    <lineage>
        <taxon>Eukaryota</taxon>
        <taxon>Viridiplantae</taxon>
        <taxon>Streptophyta</taxon>
        <taxon>Embryophyta</taxon>
        <taxon>Tracheophyta</taxon>
        <taxon>Spermatophyta</taxon>
        <taxon>Magnoliopsida</taxon>
        <taxon>eudicotyledons</taxon>
        <taxon>Gunneridae</taxon>
        <taxon>Pentapetalae</taxon>
        <taxon>rosids</taxon>
        <taxon>malvids</taxon>
        <taxon>Brassicales</taxon>
        <taxon>Brassicaceae</taxon>
        <taxon>Coluteocarpeae</taxon>
        <taxon>Microthlaspi</taxon>
    </lineage>
</organism>
<dbReference type="AlphaFoldDB" id="A0A6D2HPB7"/>
<dbReference type="InterPro" id="IPR012331">
    <property type="entry name" value="Clathrin_H-chain_linker"/>
</dbReference>
<dbReference type="PROSITE" id="PS50104">
    <property type="entry name" value="TIR"/>
    <property type="match status" value="2"/>
</dbReference>
<dbReference type="EMBL" id="CACVBM020000133">
    <property type="protein sequence ID" value="CAA7014908.1"/>
    <property type="molecule type" value="Genomic_DNA"/>
</dbReference>
<evidence type="ECO:0000313" key="4">
    <source>
        <dbReference type="Proteomes" id="UP000467841"/>
    </source>
</evidence>
<protein>
    <recommendedName>
        <fullName evidence="2">TIR domain-containing protein</fullName>
    </recommendedName>
</protein>
<dbReference type="PANTHER" id="PTHR32009:SF62">
    <property type="entry name" value="DISEASE RESISTANCE PROTEIN (TIR-NBS-LRR CLASS) FAMILY"/>
    <property type="match status" value="1"/>
</dbReference>
<dbReference type="FunFam" id="3.40.50.10140:FF:000007">
    <property type="entry name" value="Disease resistance protein (TIR-NBS-LRR class)"/>
    <property type="match status" value="1"/>
</dbReference>
<dbReference type="Gene3D" id="1.25.40.30">
    <property type="match status" value="1"/>
</dbReference>
<comment type="caution">
    <text evidence="3">The sequence shown here is derived from an EMBL/GenBank/DDBJ whole genome shotgun (WGS) entry which is preliminary data.</text>
</comment>
<dbReference type="PANTHER" id="PTHR32009">
    <property type="entry name" value="TMV RESISTANCE PROTEIN N-LIKE"/>
    <property type="match status" value="1"/>
</dbReference>
<dbReference type="InterPro" id="IPR000157">
    <property type="entry name" value="TIR_dom"/>
</dbReference>
<dbReference type="OrthoDB" id="2113814at2759"/>
<evidence type="ECO:0000259" key="2">
    <source>
        <dbReference type="PROSITE" id="PS50104"/>
    </source>
</evidence>
<dbReference type="InterPro" id="IPR035897">
    <property type="entry name" value="Toll_tir_struct_dom_sf"/>
</dbReference>
<evidence type="ECO:0000313" key="3">
    <source>
        <dbReference type="EMBL" id="CAA7014908.1"/>
    </source>
</evidence>